<evidence type="ECO:0000259" key="1">
    <source>
        <dbReference type="Pfam" id="PF13391"/>
    </source>
</evidence>
<accession>A0ABW9JWQ2</accession>
<sequence length="256" mass="30162">MATSSEKSSRIKPTDNLQLILFDEVNGLCPQCNKPLMKNLKKQKTKLFEVAHIYPHSPHPHEIVLLENETRLNDNSDHEDNLIALCRDCHKIFDNPRTIEGYQAMVLLKKELQRLYKLKTLWHENKLDYEINEVINSLANLKEEARAELSFSALKIDEKDKELNFMLKIKIKSYVQYFYTDIREKFAELDKITPYSSDTIFSQVKTYYLKLKKEGADQNQIFRALTEWFCSVTEVKNVEMAEIFISFFIQNCEVYS</sequence>
<dbReference type="Gene3D" id="1.10.30.50">
    <property type="match status" value="1"/>
</dbReference>
<dbReference type="InterPro" id="IPR003615">
    <property type="entry name" value="HNH_nuc"/>
</dbReference>
<comment type="caution">
    <text evidence="3">The sequence shown here is derived from an EMBL/GenBank/DDBJ whole genome shotgun (WGS) entry which is preliminary data.</text>
</comment>
<dbReference type="RefSeq" id="WP_409140581.1">
    <property type="nucleotide sequence ID" value="NZ_JBJXCW010000012.1"/>
</dbReference>
<dbReference type="Pfam" id="PF13391">
    <property type="entry name" value="HNH_2"/>
    <property type="match status" value="1"/>
</dbReference>
<dbReference type="Proteomes" id="UP001632339">
    <property type="component" value="Unassembled WGS sequence"/>
</dbReference>
<evidence type="ECO:0000313" key="3">
    <source>
        <dbReference type="EMBL" id="MFN0298181.1"/>
    </source>
</evidence>
<dbReference type="Pfam" id="PF20277">
    <property type="entry name" value="CTD11"/>
    <property type="match status" value="1"/>
</dbReference>
<keyword evidence="4" id="KW-1185">Reference proteome</keyword>
<evidence type="ECO:0000259" key="2">
    <source>
        <dbReference type="Pfam" id="PF20277"/>
    </source>
</evidence>
<reference evidence="3 4" key="1">
    <citation type="submission" date="2024-12" db="EMBL/GenBank/DDBJ databases">
        <title>C001-4G Acinetobacter sp. assembled genome.</title>
        <authorList>
            <person name="D'Arcy K."/>
            <person name="Kingdon A.D.H."/>
            <person name="Breen A."/>
            <person name="Mckeown C."/>
            <person name="Allman E."/>
            <person name="Sharma P."/>
            <person name="Mcleman A."/>
            <person name="Roberts A.P."/>
        </authorList>
    </citation>
    <scope>NUCLEOTIDE SEQUENCE [LARGE SCALE GENOMIC DNA]</scope>
    <source>
        <strain evidence="3 4">C1-4G</strain>
    </source>
</reference>
<dbReference type="InterPro" id="IPR046921">
    <property type="entry name" value="ABC-3C_CTD11"/>
</dbReference>
<protein>
    <submittedName>
        <fullName evidence="3">ABC-three component system protein</fullName>
    </submittedName>
</protein>
<dbReference type="CDD" id="cd00085">
    <property type="entry name" value="HNHc"/>
    <property type="match status" value="1"/>
</dbReference>
<gene>
    <name evidence="3" type="ORF">ACKVE0_11710</name>
</gene>
<feature type="domain" description="ABC-three component systems C-terminal" evidence="2">
    <location>
        <begin position="124"/>
        <end position="255"/>
    </location>
</feature>
<name>A0ABW9JWQ2_9GAMM</name>
<feature type="domain" description="HNH nuclease" evidence="1">
    <location>
        <begin position="45"/>
        <end position="95"/>
    </location>
</feature>
<dbReference type="EMBL" id="JBJXCW010000012">
    <property type="protein sequence ID" value="MFN0298181.1"/>
    <property type="molecule type" value="Genomic_DNA"/>
</dbReference>
<organism evidence="3 4">
    <name type="scientific">Acinetobacter albensis</name>
    <dbReference type="NCBI Taxonomy" id="1673609"/>
    <lineage>
        <taxon>Bacteria</taxon>
        <taxon>Pseudomonadati</taxon>
        <taxon>Pseudomonadota</taxon>
        <taxon>Gammaproteobacteria</taxon>
        <taxon>Moraxellales</taxon>
        <taxon>Moraxellaceae</taxon>
        <taxon>Acinetobacter</taxon>
    </lineage>
</organism>
<evidence type="ECO:0000313" key="4">
    <source>
        <dbReference type="Proteomes" id="UP001632339"/>
    </source>
</evidence>
<proteinExistence type="predicted"/>